<dbReference type="EMBL" id="JAFHDT010000024">
    <property type="protein sequence ID" value="KAI7791695.1"/>
    <property type="molecule type" value="Genomic_DNA"/>
</dbReference>
<organism evidence="1 2">
    <name type="scientific">Triplophysa rosa</name>
    <name type="common">Cave loach</name>
    <dbReference type="NCBI Taxonomy" id="992332"/>
    <lineage>
        <taxon>Eukaryota</taxon>
        <taxon>Metazoa</taxon>
        <taxon>Chordata</taxon>
        <taxon>Craniata</taxon>
        <taxon>Vertebrata</taxon>
        <taxon>Euteleostomi</taxon>
        <taxon>Actinopterygii</taxon>
        <taxon>Neopterygii</taxon>
        <taxon>Teleostei</taxon>
        <taxon>Ostariophysi</taxon>
        <taxon>Cypriniformes</taxon>
        <taxon>Nemacheilidae</taxon>
        <taxon>Triplophysa</taxon>
    </lineage>
</organism>
<reference evidence="1" key="1">
    <citation type="submission" date="2021-02" db="EMBL/GenBank/DDBJ databases">
        <title>Comparative genomics reveals that relaxation of natural selection precedes convergent phenotypic evolution of cavefish.</title>
        <authorList>
            <person name="Peng Z."/>
        </authorList>
    </citation>
    <scope>NUCLEOTIDE SEQUENCE</scope>
    <source>
        <tissue evidence="1">Muscle</tissue>
    </source>
</reference>
<name>A0A9W7T4P5_TRIRA</name>
<proteinExistence type="predicted"/>
<evidence type="ECO:0000313" key="1">
    <source>
        <dbReference type="EMBL" id="KAI7791695.1"/>
    </source>
</evidence>
<keyword evidence="2" id="KW-1185">Reference proteome</keyword>
<gene>
    <name evidence="1" type="ORF">IRJ41_004501</name>
</gene>
<comment type="caution">
    <text evidence="1">The sequence shown here is derived from an EMBL/GenBank/DDBJ whole genome shotgun (WGS) entry which is preliminary data.</text>
</comment>
<accession>A0A9W7T4P5</accession>
<dbReference type="AlphaFoldDB" id="A0A9W7T4P5"/>
<protein>
    <submittedName>
        <fullName evidence="1">Uncharacterized protein</fullName>
    </submittedName>
</protein>
<evidence type="ECO:0000313" key="2">
    <source>
        <dbReference type="Proteomes" id="UP001059041"/>
    </source>
</evidence>
<dbReference type="Proteomes" id="UP001059041">
    <property type="component" value="Linkage Group LG24"/>
</dbReference>
<sequence>MCVSDEKKDRKKDELIEPKPPVRIPARPFLITYCAERETLSKCCNIRQTDFNRKKDTRRCILRKSPTCCRLLSLQ</sequence>